<dbReference type="EMBL" id="BAAAQF010000010">
    <property type="protein sequence ID" value="GAA1681630.1"/>
    <property type="molecule type" value="Genomic_DNA"/>
</dbReference>
<dbReference type="SUPFAM" id="SSF159888">
    <property type="entry name" value="YdhG-like"/>
    <property type="match status" value="1"/>
</dbReference>
<dbReference type="Pfam" id="PF08818">
    <property type="entry name" value="DUF1801"/>
    <property type="match status" value="1"/>
</dbReference>
<protein>
    <submittedName>
        <fullName evidence="2">DUF1801 domain-containing protein</fullName>
    </submittedName>
</protein>
<reference evidence="2 3" key="1">
    <citation type="journal article" date="2019" name="Int. J. Syst. Evol. Microbiol.">
        <title>The Global Catalogue of Microorganisms (GCM) 10K type strain sequencing project: providing services to taxonomists for standard genome sequencing and annotation.</title>
        <authorList>
            <consortium name="The Broad Institute Genomics Platform"/>
            <consortium name="The Broad Institute Genome Sequencing Center for Infectious Disease"/>
            <person name="Wu L."/>
            <person name="Ma J."/>
        </authorList>
    </citation>
    <scope>NUCLEOTIDE SEQUENCE [LARGE SCALE GENOMIC DNA]</scope>
    <source>
        <strain evidence="2 3">JCM 16001</strain>
    </source>
</reference>
<evidence type="ECO:0000313" key="2">
    <source>
        <dbReference type="EMBL" id="GAA1681630.1"/>
    </source>
</evidence>
<comment type="caution">
    <text evidence="2">The sequence shown here is derived from an EMBL/GenBank/DDBJ whole genome shotgun (WGS) entry which is preliminary data.</text>
</comment>
<keyword evidence="3" id="KW-1185">Reference proteome</keyword>
<proteinExistence type="predicted"/>
<feature type="domain" description="YdhG-like" evidence="1">
    <location>
        <begin position="20"/>
        <end position="112"/>
    </location>
</feature>
<accession>A0ABN2H438</accession>
<sequence length="121" mass="13327">MVSSAAETVDAYLAELPDGRREAVTAIREVMRAELDGFEEVMAYGMPCYARDGETEVGFASQKRYISVYLLRPDLKDLFADRLAGHDMGKGCLRFSSPAKVDLDLVRDLARATADTRGSIC</sequence>
<name>A0ABN2H438_9ACTN</name>
<evidence type="ECO:0000313" key="3">
    <source>
        <dbReference type="Proteomes" id="UP001499851"/>
    </source>
</evidence>
<evidence type="ECO:0000259" key="1">
    <source>
        <dbReference type="Pfam" id="PF08818"/>
    </source>
</evidence>
<organism evidence="2 3">
    <name type="scientific">Glycomyces endophyticus</name>
    <dbReference type="NCBI Taxonomy" id="480996"/>
    <lineage>
        <taxon>Bacteria</taxon>
        <taxon>Bacillati</taxon>
        <taxon>Actinomycetota</taxon>
        <taxon>Actinomycetes</taxon>
        <taxon>Glycomycetales</taxon>
        <taxon>Glycomycetaceae</taxon>
        <taxon>Glycomyces</taxon>
    </lineage>
</organism>
<dbReference type="InterPro" id="IPR014922">
    <property type="entry name" value="YdhG-like"/>
</dbReference>
<dbReference type="Proteomes" id="UP001499851">
    <property type="component" value="Unassembled WGS sequence"/>
</dbReference>
<gene>
    <name evidence="2" type="ORF">GCM10009830_30970</name>
</gene>
<dbReference type="Gene3D" id="3.90.1150.200">
    <property type="match status" value="1"/>
</dbReference>
<dbReference type="RefSeq" id="WP_344487907.1">
    <property type="nucleotide sequence ID" value="NZ_BAAAQF010000010.1"/>
</dbReference>